<reference evidence="9 10" key="1">
    <citation type="submission" date="2012-05" db="EMBL/GenBank/DDBJ databases">
        <title>Recombination and specialization in a pathogen metapopulation.</title>
        <authorList>
            <person name="Gardiner A."/>
            <person name="Kemen E."/>
            <person name="Schultz-Larsen T."/>
            <person name="MacLean D."/>
            <person name="Van Oosterhout C."/>
            <person name="Jones J.D.G."/>
        </authorList>
    </citation>
    <scope>NUCLEOTIDE SEQUENCE [LARGE SCALE GENOMIC DNA]</scope>
    <source>
        <strain evidence="9 10">Ac Nc2</strain>
    </source>
</reference>
<organism evidence="9 10">
    <name type="scientific">Albugo candida</name>
    <dbReference type="NCBI Taxonomy" id="65357"/>
    <lineage>
        <taxon>Eukaryota</taxon>
        <taxon>Sar</taxon>
        <taxon>Stramenopiles</taxon>
        <taxon>Oomycota</taxon>
        <taxon>Peronosporomycetes</taxon>
        <taxon>Albuginales</taxon>
        <taxon>Albuginaceae</taxon>
        <taxon>Albugo</taxon>
    </lineage>
</organism>
<protein>
    <recommendedName>
        <fullName evidence="8">C3H1-type domain-containing protein</fullName>
    </recommendedName>
</protein>
<keyword evidence="4 6" id="KW-0862">Zinc</keyword>
<evidence type="ECO:0000313" key="10">
    <source>
        <dbReference type="Proteomes" id="UP000053237"/>
    </source>
</evidence>
<feature type="zinc finger region" description="C3H1-type" evidence="6">
    <location>
        <begin position="5"/>
        <end position="32"/>
    </location>
</feature>
<feature type="compositionally biased region" description="Polar residues" evidence="7">
    <location>
        <begin position="311"/>
        <end position="320"/>
    </location>
</feature>
<feature type="compositionally biased region" description="Polar residues" evidence="7">
    <location>
        <begin position="269"/>
        <end position="292"/>
    </location>
</feature>
<dbReference type="OrthoDB" id="20729at2759"/>
<dbReference type="InterPro" id="IPR000571">
    <property type="entry name" value="Znf_CCCH"/>
</dbReference>
<evidence type="ECO:0000256" key="7">
    <source>
        <dbReference type="SAM" id="MobiDB-lite"/>
    </source>
</evidence>
<name>A0A024GP81_9STRA</name>
<evidence type="ECO:0000259" key="8">
    <source>
        <dbReference type="PROSITE" id="PS50103"/>
    </source>
</evidence>
<feature type="compositionally biased region" description="Basic and acidic residues" evidence="7">
    <location>
        <begin position="377"/>
        <end position="395"/>
    </location>
</feature>
<feature type="region of interest" description="Disordered" evidence="7">
    <location>
        <begin position="264"/>
        <end position="325"/>
    </location>
</feature>
<evidence type="ECO:0000256" key="5">
    <source>
        <dbReference type="ARBA" id="ARBA00023242"/>
    </source>
</evidence>
<evidence type="ECO:0000256" key="4">
    <source>
        <dbReference type="ARBA" id="ARBA00022833"/>
    </source>
</evidence>
<dbReference type="InParanoid" id="A0A024GP81"/>
<dbReference type="Pfam" id="PF18044">
    <property type="entry name" value="zf-CCCH_4"/>
    <property type="match status" value="1"/>
</dbReference>
<feature type="region of interest" description="Disordered" evidence="7">
    <location>
        <begin position="359"/>
        <end position="396"/>
    </location>
</feature>
<evidence type="ECO:0000313" key="9">
    <source>
        <dbReference type="EMBL" id="CCI48527.1"/>
    </source>
</evidence>
<dbReference type="SUPFAM" id="SSF90229">
    <property type="entry name" value="CCCH zinc finger"/>
    <property type="match status" value="1"/>
</dbReference>
<keyword evidence="5" id="KW-0539">Nucleus</keyword>
<proteinExistence type="predicted"/>
<dbReference type="GO" id="GO:0008270">
    <property type="term" value="F:zinc ion binding"/>
    <property type="evidence" value="ECO:0007669"/>
    <property type="project" value="UniProtKB-KW"/>
</dbReference>
<dbReference type="Proteomes" id="UP000053237">
    <property type="component" value="Unassembled WGS sequence"/>
</dbReference>
<evidence type="ECO:0000256" key="6">
    <source>
        <dbReference type="PROSITE-ProRule" id="PRU00723"/>
    </source>
</evidence>
<evidence type="ECO:0000256" key="1">
    <source>
        <dbReference type="ARBA" id="ARBA00004123"/>
    </source>
</evidence>
<comment type="caution">
    <text evidence="9">The sequence shown here is derived from an EMBL/GenBank/DDBJ whole genome shotgun (WGS) entry which is preliminary data.</text>
</comment>
<feature type="region of interest" description="Disordered" evidence="7">
    <location>
        <begin position="170"/>
        <end position="200"/>
    </location>
</feature>
<dbReference type="PROSITE" id="PS50103">
    <property type="entry name" value="ZF_C3H1"/>
    <property type="match status" value="1"/>
</dbReference>
<sequence length="444" mass="47443">MSRGMSSAIQCRFYAQGNCRRGKSCNFSHSDFRSNKPSSKPVANSQPSDEKKVEIIINELSSSILYPYSGFAVDRGLPNAVDDDLSPEEIRFVAYEQIKLSGSCIAQTQSLQELLRLKQQQKSQVIALMKENGNARKLLLGGEKLSNVQTMSFSNNSFASGQKTAFSTQFGASASRLPSTQHQGSFQDKPSSGNPFASNALLTNNNSFQKSAFAGNNTFNSSANVNSGFSAFENTATGAGTTGFGMTAPSLSPFGVLPTGFGNVGGEQHGQTAQPASGNVNPFSSPSDQQIFQRPIATFDGNSEPADSMIDETQTSSSNEPLVPPTARTLFDKPASTPPVFQSKGVCFGVPSNLSFPSATRGPVEGAEGPLNVPDKSSTREKSIDDRGRASDKSHVAVTGREANFTNSQNAVIRDEAWNLKQYEASEFVLGMVPTVPPPMHLCR</sequence>
<dbReference type="GO" id="GO:0005634">
    <property type="term" value="C:nucleus"/>
    <property type="evidence" value="ECO:0007669"/>
    <property type="project" value="UniProtKB-SubCell"/>
</dbReference>
<dbReference type="InterPro" id="IPR036855">
    <property type="entry name" value="Znf_CCCH_sf"/>
</dbReference>
<dbReference type="PANTHER" id="PTHR46527:SF1">
    <property type="entry name" value="NUCLEOPORIN NUP42"/>
    <property type="match status" value="1"/>
</dbReference>
<dbReference type="SMART" id="SM00356">
    <property type="entry name" value="ZnF_C3H1"/>
    <property type="match status" value="1"/>
</dbReference>
<dbReference type="EMBL" id="CAIX01000231">
    <property type="protein sequence ID" value="CCI48527.1"/>
    <property type="molecule type" value="Genomic_DNA"/>
</dbReference>
<gene>
    <name evidence="9" type="ORF">BN9_096650</name>
</gene>
<evidence type="ECO:0000256" key="2">
    <source>
        <dbReference type="ARBA" id="ARBA00022723"/>
    </source>
</evidence>
<dbReference type="Gene3D" id="4.10.1000.10">
    <property type="entry name" value="Zinc finger, CCCH-type"/>
    <property type="match status" value="1"/>
</dbReference>
<feature type="domain" description="C3H1-type" evidence="8">
    <location>
        <begin position="5"/>
        <end position="32"/>
    </location>
</feature>
<comment type="subcellular location">
    <subcellularLocation>
        <location evidence="1">Nucleus</location>
    </subcellularLocation>
</comment>
<keyword evidence="3 6" id="KW-0863">Zinc-finger</keyword>
<keyword evidence="2 6" id="KW-0479">Metal-binding</keyword>
<accession>A0A024GP81</accession>
<dbReference type="InterPro" id="IPR041367">
    <property type="entry name" value="Znf-CCCH_4"/>
</dbReference>
<keyword evidence="10" id="KW-1185">Reference proteome</keyword>
<dbReference type="PANTHER" id="PTHR46527">
    <property type="entry name" value="NUCLEOPORIN-LIKE PROTEIN 2"/>
    <property type="match status" value="1"/>
</dbReference>
<dbReference type="InterPro" id="IPR051767">
    <property type="entry name" value="Nucleoporin_NUP42"/>
</dbReference>
<evidence type="ECO:0000256" key="3">
    <source>
        <dbReference type="ARBA" id="ARBA00022771"/>
    </source>
</evidence>
<dbReference type="AlphaFoldDB" id="A0A024GP81"/>